<proteinExistence type="predicted"/>
<evidence type="ECO:0000259" key="1">
    <source>
        <dbReference type="Pfam" id="PF02441"/>
    </source>
</evidence>
<comment type="caution">
    <text evidence="2">The sequence shown here is derived from an EMBL/GenBank/DDBJ whole genome shotgun (WGS) entry which is preliminary data.</text>
</comment>
<sequence>MNNALPCEKLLIGVSGSIHCSQIGGYLAQIRREFAVSIRVIMTRTACDMVNPKTVELHTDSPVIADIWGTPQSKSPHITATRWADLFVVLPASANILGKAAHGIADDVLSTAILASRGPIAFAPAMNPSMWESAAVQRNLQTLKEDGHYIIPPQEITSVTTGDYDSGLGPTPESLMPHLWHVLMKHTKDVYWEEATRTLPMTPAERARQNLPLLAIADKQQASA</sequence>
<dbReference type="PANTHER" id="PTHR14359">
    <property type="entry name" value="HOMO-OLIGOMERIC FLAVIN CONTAINING CYS DECARBOXYLASE FAMILY"/>
    <property type="match status" value="1"/>
</dbReference>
<organism evidence="2 3">
    <name type="scientific">Catenulispora pinistramenti</name>
    <dbReference type="NCBI Taxonomy" id="2705254"/>
    <lineage>
        <taxon>Bacteria</taxon>
        <taxon>Bacillati</taxon>
        <taxon>Actinomycetota</taxon>
        <taxon>Actinomycetes</taxon>
        <taxon>Catenulisporales</taxon>
        <taxon>Catenulisporaceae</taxon>
        <taxon>Catenulispora</taxon>
    </lineage>
</organism>
<dbReference type="InterPro" id="IPR003382">
    <property type="entry name" value="Flavoprotein"/>
</dbReference>
<evidence type="ECO:0000313" key="2">
    <source>
        <dbReference type="EMBL" id="MBS2547769.1"/>
    </source>
</evidence>
<dbReference type="InterPro" id="IPR036551">
    <property type="entry name" value="Flavin_trans-like"/>
</dbReference>
<dbReference type="Proteomes" id="UP000730482">
    <property type="component" value="Unassembled WGS sequence"/>
</dbReference>
<feature type="domain" description="Flavoprotein" evidence="1">
    <location>
        <begin position="9"/>
        <end position="143"/>
    </location>
</feature>
<evidence type="ECO:0000313" key="3">
    <source>
        <dbReference type="Proteomes" id="UP000730482"/>
    </source>
</evidence>
<dbReference type="EMBL" id="JAAFYZ010000034">
    <property type="protein sequence ID" value="MBS2547769.1"/>
    <property type="molecule type" value="Genomic_DNA"/>
</dbReference>
<dbReference type="PANTHER" id="PTHR14359:SF6">
    <property type="entry name" value="PHOSPHOPANTOTHENOYLCYSTEINE DECARBOXYLASE"/>
    <property type="match status" value="1"/>
</dbReference>
<gene>
    <name evidence="2" type="ORF">KGQ19_12920</name>
</gene>
<dbReference type="SUPFAM" id="SSF52507">
    <property type="entry name" value="Homo-oligomeric flavin-containing Cys decarboxylases, HFCD"/>
    <property type="match status" value="1"/>
</dbReference>
<dbReference type="RefSeq" id="WP_212009350.1">
    <property type="nucleotide sequence ID" value="NZ_JAAFYZ010000034.1"/>
</dbReference>
<accession>A0ABS5KP06</accession>
<keyword evidence="3" id="KW-1185">Reference proteome</keyword>
<protein>
    <recommendedName>
        <fullName evidence="1">Flavoprotein domain-containing protein</fullName>
    </recommendedName>
</protein>
<dbReference type="Pfam" id="PF02441">
    <property type="entry name" value="Flavoprotein"/>
    <property type="match status" value="1"/>
</dbReference>
<reference evidence="2 3" key="1">
    <citation type="submission" date="2020-02" db="EMBL/GenBank/DDBJ databases">
        <title>Acidophilic actinobacteria isolated from forest soil.</title>
        <authorList>
            <person name="Golinska P."/>
        </authorList>
    </citation>
    <scope>NUCLEOTIDE SEQUENCE [LARGE SCALE GENOMIC DNA]</scope>
    <source>
        <strain evidence="2 3">NL8</strain>
    </source>
</reference>
<dbReference type="Gene3D" id="3.40.50.1950">
    <property type="entry name" value="Flavin prenyltransferase-like"/>
    <property type="match status" value="1"/>
</dbReference>
<name>A0ABS5KP06_9ACTN</name>